<evidence type="ECO:0000259" key="8">
    <source>
        <dbReference type="Pfam" id="PF02926"/>
    </source>
</evidence>
<feature type="domain" description="THUMP" evidence="8">
    <location>
        <begin position="68"/>
        <end position="135"/>
    </location>
</feature>
<evidence type="ECO:0000256" key="1">
    <source>
        <dbReference type="ARBA" id="ARBA00004496"/>
    </source>
</evidence>
<evidence type="ECO:0000259" key="7">
    <source>
        <dbReference type="Pfam" id="PF01170"/>
    </source>
</evidence>
<keyword evidence="5" id="KW-0949">S-adenosyl-L-methionine</keyword>
<dbReference type="Pfam" id="PF02926">
    <property type="entry name" value="THUMP"/>
    <property type="match status" value="1"/>
</dbReference>
<feature type="domain" description="Ribosomal RNA large subunit methyltransferase K/L-like methyltransferase" evidence="7">
    <location>
        <begin position="177"/>
        <end position="304"/>
    </location>
</feature>
<dbReference type="PANTHER" id="PTHR14911:SF21">
    <property type="entry name" value="N2-METHYLGUANOSINE TRNA METHYLTRANSFERASE"/>
    <property type="match status" value="1"/>
</dbReference>
<keyword evidence="3" id="KW-0489">Methyltransferase</keyword>
<organism evidence="9">
    <name type="scientific">uncultured Poseidoniia archaeon</name>
    <dbReference type="NCBI Taxonomy" id="1697135"/>
    <lineage>
        <taxon>Archaea</taxon>
        <taxon>Methanobacteriati</taxon>
        <taxon>Thermoplasmatota</taxon>
        <taxon>Candidatus Poseidoniia</taxon>
        <taxon>environmental samples</taxon>
    </lineage>
</organism>
<evidence type="ECO:0000256" key="5">
    <source>
        <dbReference type="ARBA" id="ARBA00022691"/>
    </source>
</evidence>
<reference evidence="9" key="1">
    <citation type="submission" date="2014-11" db="EMBL/GenBank/DDBJ databases">
        <authorList>
            <person name="Zhu J."/>
            <person name="Qi W."/>
            <person name="Song R."/>
        </authorList>
    </citation>
    <scope>NUCLEOTIDE SEQUENCE</scope>
</reference>
<evidence type="ECO:0000256" key="2">
    <source>
        <dbReference type="ARBA" id="ARBA00022490"/>
    </source>
</evidence>
<keyword evidence="4" id="KW-0808">Transferase</keyword>
<dbReference type="Gene3D" id="3.40.50.150">
    <property type="entry name" value="Vaccinia Virus protein VP39"/>
    <property type="match status" value="1"/>
</dbReference>
<dbReference type="PROSITE" id="PS01261">
    <property type="entry name" value="UPF0020"/>
    <property type="match status" value="1"/>
</dbReference>
<reference evidence="9" key="2">
    <citation type="journal article" date="2015" name="ISME J.">
        <title>A new class of marine Euryarchaeota group II from the Mediterranean deep chlorophyll maximum.</title>
        <authorList>
            <person name="Martin-Cuadrado A.B."/>
            <person name="Garcia-Heredia I."/>
            <person name="Molto A.G."/>
            <person name="Lopez-Ubeda R."/>
            <person name="Kimes N."/>
            <person name="Lopez-Garcia P."/>
            <person name="Moreira D."/>
            <person name="Rodriguez-Valera F."/>
        </authorList>
    </citation>
    <scope>NUCLEOTIDE SEQUENCE</scope>
</reference>
<dbReference type="Pfam" id="PF01170">
    <property type="entry name" value="UPF0020"/>
    <property type="match status" value="1"/>
</dbReference>
<evidence type="ECO:0000256" key="4">
    <source>
        <dbReference type="ARBA" id="ARBA00022679"/>
    </source>
</evidence>
<dbReference type="EMBL" id="KP211812">
    <property type="protein sequence ID" value="ANV79073.1"/>
    <property type="molecule type" value="Genomic_DNA"/>
</dbReference>
<dbReference type="SUPFAM" id="SSF53335">
    <property type="entry name" value="S-adenosyl-L-methionine-dependent methyltransferases"/>
    <property type="match status" value="1"/>
</dbReference>
<dbReference type="InterPro" id="IPR029063">
    <property type="entry name" value="SAM-dependent_MTases_sf"/>
</dbReference>
<accession>A0A1B1T9Z3</accession>
<name>A0A1B1T9Z3_9ARCH</name>
<dbReference type="InterPro" id="IPR053943">
    <property type="entry name" value="RlmKL-like_Mtase_CS"/>
</dbReference>
<dbReference type="SUPFAM" id="SSF143437">
    <property type="entry name" value="THUMP domain-like"/>
    <property type="match status" value="1"/>
</dbReference>
<sequence>MSQSLLLGSGWHPPLFRSEINALFGDLKVLHPRIVLLDESIDDIFLTRVSRAALVDDLLHFGGHSYDSDFDSIVNEISNWCKENLLPGSFAVRSKKLGSGIENISRRDLEKEVGAVLFSEKNPVNLHDPDFEVVIIAAGEVEGEVHRDSLFTDPCIVWGIRENNWEKTNYIGRQPMERPFFKPISLEPRLAKLLISLAHRKGTTPQNFIDPFCGTGGIAIEALLQGMDIFVSDLDPTMVHGVKKNLSWANDNEENIIQVEKCSVKNIVDLWGSKENSIFVFDPPYGRNAWKSDDGLELFLSALEQALIIDPNSVISTMLPAGSESLENNPDTDYIVMGRPWSEIQKEVNKRGWKVNLRSPVKVHKSLARMVVVCHPLH</sequence>
<evidence type="ECO:0000256" key="6">
    <source>
        <dbReference type="ARBA" id="ARBA00022694"/>
    </source>
</evidence>
<dbReference type="GO" id="GO:0003723">
    <property type="term" value="F:RNA binding"/>
    <property type="evidence" value="ECO:0007669"/>
    <property type="project" value="InterPro"/>
</dbReference>
<comment type="subcellular location">
    <subcellularLocation>
        <location evidence="1">Cytoplasm</location>
    </subcellularLocation>
</comment>
<evidence type="ECO:0000313" key="9">
    <source>
        <dbReference type="EMBL" id="ANV79073.1"/>
    </source>
</evidence>
<keyword evidence="6" id="KW-0819">tRNA processing</keyword>
<proteinExistence type="predicted"/>
<protein>
    <submittedName>
        <fullName evidence="9">Uncharacterized protein</fullName>
    </submittedName>
</protein>
<dbReference type="InterPro" id="IPR004114">
    <property type="entry name" value="THUMP_dom"/>
</dbReference>
<dbReference type="GO" id="GO:0005737">
    <property type="term" value="C:cytoplasm"/>
    <property type="evidence" value="ECO:0007669"/>
    <property type="project" value="UniProtKB-SubCell"/>
</dbReference>
<dbReference type="GO" id="GO:0030488">
    <property type="term" value="P:tRNA methylation"/>
    <property type="evidence" value="ECO:0007669"/>
    <property type="project" value="TreeGrafter"/>
</dbReference>
<keyword evidence="2" id="KW-0963">Cytoplasm</keyword>
<evidence type="ECO:0000256" key="3">
    <source>
        <dbReference type="ARBA" id="ARBA00022603"/>
    </source>
</evidence>
<dbReference type="PANTHER" id="PTHR14911">
    <property type="entry name" value="THUMP DOMAIN-CONTAINING"/>
    <property type="match status" value="1"/>
</dbReference>
<dbReference type="InterPro" id="IPR000241">
    <property type="entry name" value="RlmKL-like_Mtase"/>
</dbReference>
<dbReference type="GO" id="GO:0016423">
    <property type="term" value="F:tRNA (guanine) methyltransferase activity"/>
    <property type="evidence" value="ECO:0007669"/>
    <property type="project" value="TreeGrafter"/>
</dbReference>
<dbReference type="AlphaFoldDB" id="A0A1B1T9Z3"/>